<dbReference type="PROSITE" id="PS50014">
    <property type="entry name" value="BROMODOMAIN_2"/>
    <property type="match status" value="1"/>
</dbReference>
<evidence type="ECO:0000256" key="1">
    <source>
        <dbReference type="ARBA" id="ARBA00004123"/>
    </source>
</evidence>
<dbReference type="InterPro" id="IPR036427">
    <property type="entry name" value="Bromodomain-like_sf"/>
</dbReference>
<comment type="caution">
    <text evidence="15">The sequence shown here is derived from an EMBL/GenBank/DDBJ whole genome shotgun (WGS) entry which is preliminary data.</text>
</comment>
<evidence type="ECO:0000256" key="6">
    <source>
        <dbReference type="ARBA" id="ARBA00023117"/>
    </source>
</evidence>
<keyword evidence="9" id="KW-0539">Nucleus</keyword>
<gene>
    <name evidence="15" type="primary">TAF1</name>
    <name evidence="15" type="ORF">KSP39_PZI013955</name>
</gene>
<keyword evidence="5" id="KW-0175">Coiled coil</keyword>
<organism evidence="15 16">
    <name type="scientific">Platanthera zijinensis</name>
    <dbReference type="NCBI Taxonomy" id="2320716"/>
    <lineage>
        <taxon>Eukaryota</taxon>
        <taxon>Viridiplantae</taxon>
        <taxon>Streptophyta</taxon>
        <taxon>Embryophyta</taxon>
        <taxon>Tracheophyta</taxon>
        <taxon>Spermatophyta</taxon>
        <taxon>Magnoliopsida</taxon>
        <taxon>Liliopsida</taxon>
        <taxon>Asparagales</taxon>
        <taxon>Orchidaceae</taxon>
        <taxon>Orchidoideae</taxon>
        <taxon>Orchideae</taxon>
        <taxon>Orchidinae</taxon>
        <taxon>Platanthera</taxon>
    </lineage>
</organism>
<dbReference type="GO" id="GO:0005669">
    <property type="term" value="C:transcription factor TFIID complex"/>
    <property type="evidence" value="ECO:0007669"/>
    <property type="project" value="InterPro"/>
</dbReference>
<keyword evidence="6 11" id="KW-0103">Bromodomain</keyword>
<evidence type="ECO:0000256" key="12">
    <source>
        <dbReference type="SAM" id="MobiDB-lite"/>
    </source>
</evidence>
<feature type="compositionally biased region" description="Acidic residues" evidence="12">
    <location>
        <begin position="11"/>
        <end position="21"/>
    </location>
</feature>
<sequence length="1827" mass="206969">MMDDTHSHEEREEEDEEEYEEVGGGNRLLGFMFGNVDNAGDLDVDYLDEDAKEHLSALADKLGPSLTDMDLMKSSRATTNASEQYYDEKAEDAIDYEDIDEQYDGPEIQAATENDDLLPSREYFSSDALFSYLNHKASIFDEDDYDEDEEAETEIKIKEHSDGVENLALAGGDLEVASVKRISLEDDARSCGSLESEEVALEPAKFQEEDHLVPDWQLNPKSESCLPILCIEDGMEILKFSEIFGIHEPLKKADRKYCQKHPSWNGWEKRLDIATVVEEDEEAYLRSTDHDLSITRKLSLAVLDPEEENDQETSYVIDQNKDVCLCSLPMKDDTQMVASTFQCSLLSPKFYPLDQQNWEEGIIWGNSPQLSYGVSDNVSYSENDIDAQSEENLDDGCWRSTFKSNKKGDDLLSHADVVDPIGSVKNAISTYRQLSKEFHHQLISSVSFSRRHSSHPEEMKTENVPVEPSERNTFRCVDKLSLKNEELLNGSWVDHIIWDSHEAISKPKLIFDLQDEQMLFEILDHEDSKYLSSCAGAMIEVRPSKYNLGEASDVHNQGMSCSARFNISNDKYYSSRKISQQAKSHSKKRASHGIKVLHSVPALRLQTMKPKLSNKDIANFHRPKALWYPHDNEVAAKARGTLCTNGQFKIVLMTLGGRGIKLHVDAEETLSSVKLKASKKLDFKVSEKVKVFYSGRELEDDKSLTIQEICPNSVLHLVRAKIQLWPKAQRLPAENKPLRPPGAFKKKSDLSVKDGHIFLMEYCEERPLLLGNVGMGARLCTYYQKLTANDQTASSLRNGNNGLGTVLTLDPTDRSPFLGDIGPGCSQSCLETNMYRSPIFPHKLPPTDYLLVRSAKGALSLRRIDKLYSAGQQEPHMEVLSPGSKNVQSYLVNRMLVYVYREFRANEKPGLIPFVRADELAAVFPGLTDAFMRKRLKLCAELKKGAWVKRIDFRIPSEEELRRFLAPEDVVSYESMQAGLYRLKCLGISRLTHPVGLLSAMNQLPDEAITLAAASHIERELQITSWNLTSNFVACTSQDRDNIERLEITGVGDPSGRGLAFSFVRVTPKAPITSAVVKKKATASKGGSTVTGTDADLRRLSMDAAREVLLKFKVPEEQIDKLTRWHRIALVRKLSSEQASSGVKVEAMTLSKFARGQRMSFLQLQQQTREKCQEIWDRQVQSLSAANGDENDSDSEANSDLDSFAGDLENLLDAEEFEEEAGNVDAMVEKADVARGLKMRRSHSFAQTEEEIEDDEAEAAFIRRLLDDDEPEIDKKKKFIGIEVGRLGYETAGPAKKMGTAFRQILSSSHPGGSYTVTEHMIESKEVENSPIETNFSWKSKVKKGNVEDEEMVTGFGKKKYKPAKDATKVFKEKKHIDRREYFVCGACGQIGHMRTNKNCPKYGEDAEPSEIESASVRSQLPDGVNRQQLKVLNKKTNSTLSNEVAEMAPESLEKEKMEMEVKVQSLKFKCGSADKPSEAILPPYPTFDKTMLRSTILEAKQSGKNLVIPTKMIPDNVLPDTPKPTVRILPPQGVDKPPKKIVIKQPKISMSTHFKDDVVAGDRENRKIKKIVDLTSLSFDKQTRLVSSLFSDEMNANHVYERRLRKEEKIMSAQRFEEERIRKTIEERNYEAAAVRGEEFQYAEKRRAKKSNNKKPDFTVDYLMDHRPYRTDRRLPERDRAAKRRNVVDSGLQEYAQLTKRRRGGEVELANILESIVELLRDHLEISFLFLKPVTKKEAPDYFDFVDKPMDLSTIREKVRKIEYKNREDFRHDVWQIAFNAHKYNDRRNPGIPPLADQLLELCDHLLEEKDGVLNDAEAGVDPANI</sequence>
<evidence type="ECO:0000256" key="4">
    <source>
        <dbReference type="ARBA" id="ARBA00023015"/>
    </source>
</evidence>
<dbReference type="Pfam" id="PF09247">
    <property type="entry name" value="TBP-binding"/>
    <property type="match status" value="1"/>
</dbReference>
<dbReference type="SMART" id="SM00297">
    <property type="entry name" value="BROMO"/>
    <property type="match status" value="1"/>
</dbReference>
<keyword evidence="4" id="KW-0805">Transcription regulation</keyword>
<protein>
    <recommendedName>
        <fullName evidence="10">Transcription initiation factor TFIID subunit 1</fullName>
    </recommendedName>
</protein>
<feature type="domain" description="Ubiquitin-like" evidence="14">
    <location>
        <begin position="648"/>
        <end position="718"/>
    </location>
</feature>
<dbReference type="InterPro" id="IPR041670">
    <property type="entry name" value="Znf-CCHC_6"/>
</dbReference>
<evidence type="ECO:0000256" key="7">
    <source>
        <dbReference type="ARBA" id="ARBA00023159"/>
    </source>
</evidence>
<keyword evidence="16" id="KW-1185">Reference proteome</keyword>
<evidence type="ECO:0000313" key="16">
    <source>
        <dbReference type="Proteomes" id="UP001418222"/>
    </source>
</evidence>
<dbReference type="InterPro" id="IPR001487">
    <property type="entry name" value="Bromodomain"/>
</dbReference>
<dbReference type="Gene3D" id="1.20.920.10">
    <property type="entry name" value="Bromodomain-like"/>
    <property type="match status" value="1"/>
</dbReference>
<dbReference type="Pfam" id="PF12157">
    <property type="entry name" value="DUF3591"/>
    <property type="match status" value="1"/>
</dbReference>
<dbReference type="GO" id="GO:0051123">
    <property type="term" value="P:RNA polymerase II preinitiation complex assembly"/>
    <property type="evidence" value="ECO:0007669"/>
    <property type="project" value="TreeGrafter"/>
</dbReference>
<dbReference type="InterPro" id="IPR040240">
    <property type="entry name" value="TAF1"/>
</dbReference>
<comment type="subcellular location">
    <subcellularLocation>
        <location evidence="1">Nucleus</location>
    </subcellularLocation>
</comment>
<dbReference type="InterPro" id="IPR000626">
    <property type="entry name" value="Ubiquitin-like_dom"/>
</dbReference>
<accession>A0AAP0BDX0</accession>
<dbReference type="FunFam" id="3.10.20.90:FF:000223">
    <property type="entry name" value="Transcription initiation factor TFIID subunit 1"/>
    <property type="match status" value="1"/>
</dbReference>
<dbReference type="GO" id="GO:0004402">
    <property type="term" value="F:histone acetyltransferase activity"/>
    <property type="evidence" value="ECO:0007669"/>
    <property type="project" value="InterPro"/>
</dbReference>
<dbReference type="PRINTS" id="PR00503">
    <property type="entry name" value="BROMODOMAIN"/>
</dbReference>
<dbReference type="CDD" id="cd04369">
    <property type="entry name" value="Bromodomain"/>
    <property type="match status" value="1"/>
</dbReference>
<dbReference type="PANTHER" id="PTHR13900:SF0">
    <property type="entry name" value="TRANSCRIPTION INITIATION FACTOR TFIID SUBUNIT 1"/>
    <property type="match status" value="1"/>
</dbReference>
<evidence type="ECO:0000256" key="11">
    <source>
        <dbReference type="PROSITE-ProRule" id="PRU00035"/>
    </source>
</evidence>
<name>A0AAP0BDX0_9ASPA</name>
<keyword evidence="8" id="KW-0804">Transcription</keyword>
<dbReference type="PANTHER" id="PTHR13900">
    <property type="entry name" value="TRANSCRIPTION INITIATION FACTOR TFIID"/>
    <property type="match status" value="1"/>
</dbReference>
<evidence type="ECO:0000259" key="13">
    <source>
        <dbReference type="PROSITE" id="PS50014"/>
    </source>
</evidence>
<dbReference type="FunFam" id="1.20.920.10:FF:000043">
    <property type="entry name" value="Transcription initiation factor TFIID subunit 1"/>
    <property type="match status" value="1"/>
</dbReference>
<dbReference type="InterPro" id="IPR036741">
    <property type="entry name" value="TAFII-230_TBP-bd_sf"/>
</dbReference>
<dbReference type="Pfam" id="PF00240">
    <property type="entry name" value="ubiquitin"/>
    <property type="match status" value="1"/>
</dbReference>
<dbReference type="Pfam" id="PF00439">
    <property type="entry name" value="Bromodomain"/>
    <property type="match status" value="1"/>
</dbReference>
<dbReference type="InterPro" id="IPR018359">
    <property type="entry name" value="Bromodomain_CS"/>
</dbReference>
<dbReference type="InterPro" id="IPR029071">
    <property type="entry name" value="Ubiquitin-like_domsf"/>
</dbReference>
<evidence type="ECO:0000313" key="15">
    <source>
        <dbReference type="EMBL" id="KAK8936010.1"/>
    </source>
</evidence>
<evidence type="ECO:0000256" key="9">
    <source>
        <dbReference type="ARBA" id="ARBA00023242"/>
    </source>
</evidence>
<proteinExistence type="inferred from homology"/>
<feature type="region of interest" description="Disordered" evidence="12">
    <location>
        <begin position="1"/>
        <end position="25"/>
    </location>
</feature>
<evidence type="ECO:0000256" key="8">
    <source>
        <dbReference type="ARBA" id="ARBA00023163"/>
    </source>
</evidence>
<dbReference type="SUPFAM" id="SSF54236">
    <property type="entry name" value="Ubiquitin-like"/>
    <property type="match status" value="1"/>
</dbReference>
<dbReference type="EMBL" id="JBBWWQ010000011">
    <property type="protein sequence ID" value="KAK8936010.1"/>
    <property type="molecule type" value="Genomic_DNA"/>
</dbReference>
<dbReference type="GO" id="GO:0016251">
    <property type="term" value="F:RNA polymerase II general transcription initiation factor activity"/>
    <property type="evidence" value="ECO:0007669"/>
    <property type="project" value="InterPro"/>
</dbReference>
<dbReference type="PROSITE" id="PS00633">
    <property type="entry name" value="BROMODOMAIN_1"/>
    <property type="match status" value="1"/>
</dbReference>
<evidence type="ECO:0000259" key="14">
    <source>
        <dbReference type="PROSITE" id="PS50053"/>
    </source>
</evidence>
<evidence type="ECO:0000256" key="5">
    <source>
        <dbReference type="ARBA" id="ARBA00023054"/>
    </source>
</evidence>
<dbReference type="GO" id="GO:0017025">
    <property type="term" value="F:TBP-class protein binding"/>
    <property type="evidence" value="ECO:0007669"/>
    <property type="project" value="InterPro"/>
</dbReference>
<evidence type="ECO:0000256" key="2">
    <source>
        <dbReference type="ARBA" id="ARBA00009064"/>
    </source>
</evidence>
<dbReference type="SUPFAM" id="SSF47055">
    <property type="entry name" value="TAF(II)230 TBP-binding fragment"/>
    <property type="match status" value="1"/>
</dbReference>
<dbReference type="SUPFAM" id="SSF47370">
    <property type="entry name" value="Bromodomain"/>
    <property type="match status" value="1"/>
</dbReference>
<evidence type="ECO:0000256" key="3">
    <source>
        <dbReference type="ARBA" id="ARBA00022853"/>
    </source>
</evidence>
<reference evidence="15 16" key="1">
    <citation type="journal article" date="2022" name="Nat. Plants">
        <title>Genomes of leafy and leafless Platanthera orchids illuminate the evolution of mycoheterotrophy.</title>
        <authorList>
            <person name="Li M.H."/>
            <person name="Liu K.W."/>
            <person name="Li Z."/>
            <person name="Lu H.C."/>
            <person name="Ye Q.L."/>
            <person name="Zhang D."/>
            <person name="Wang J.Y."/>
            <person name="Li Y.F."/>
            <person name="Zhong Z.M."/>
            <person name="Liu X."/>
            <person name="Yu X."/>
            <person name="Liu D.K."/>
            <person name="Tu X.D."/>
            <person name="Liu B."/>
            <person name="Hao Y."/>
            <person name="Liao X.Y."/>
            <person name="Jiang Y.T."/>
            <person name="Sun W.H."/>
            <person name="Chen J."/>
            <person name="Chen Y.Q."/>
            <person name="Ai Y."/>
            <person name="Zhai J.W."/>
            <person name="Wu S.S."/>
            <person name="Zhou Z."/>
            <person name="Hsiao Y.Y."/>
            <person name="Wu W.L."/>
            <person name="Chen Y.Y."/>
            <person name="Lin Y.F."/>
            <person name="Hsu J.L."/>
            <person name="Li C.Y."/>
            <person name="Wang Z.W."/>
            <person name="Zhao X."/>
            <person name="Zhong W.Y."/>
            <person name="Ma X.K."/>
            <person name="Ma L."/>
            <person name="Huang J."/>
            <person name="Chen G.Z."/>
            <person name="Huang M.Z."/>
            <person name="Huang L."/>
            <person name="Peng D.H."/>
            <person name="Luo Y.B."/>
            <person name="Zou S.Q."/>
            <person name="Chen S.P."/>
            <person name="Lan S."/>
            <person name="Tsai W.C."/>
            <person name="Van de Peer Y."/>
            <person name="Liu Z.J."/>
        </authorList>
    </citation>
    <scope>NUCLEOTIDE SEQUENCE [LARGE SCALE GENOMIC DNA]</scope>
    <source>
        <strain evidence="15">Lor287</strain>
    </source>
</reference>
<dbReference type="Gene3D" id="1.10.1100.10">
    <property type="entry name" value="TAFII-230 TBP-binding domain"/>
    <property type="match status" value="1"/>
</dbReference>
<evidence type="ECO:0000256" key="10">
    <source>
        <dbReference type="ARBA" id="ARBA00040102"/>
    </source>
</evidence>
<dbReference type="Proteomes" id="UP001418222">
    <property type="component" value="Unassembled WGS sequence"/>
</dbReference>
<dbReference type="PROSITE" id="PS50053">
    <property type="entry name" value="UBIQUITIN_2"/>
    <property type="match status" value="1"/>
</dbReference>
<dbReference type="InterPro" id="IPR009067">
    <property type="entry name" value="TAF_II_230-bd"/>
</dbReference>
<feature type="domain" description="Bromo" evidence="13">
    <location>
        <begin position="1723"/>
        <end position="1793"/>
    </location>
</feature>
<feature type="compositionally biased region" description="Basic and acidic residues" evidence="12">
    <location>
        <begin position="1"/>
        <end position="10"/>
    </location>
</feature>
<keyword evidence="3" id="KW-0156">Chromatin regulator</keyword>
<dbReference type="InterPro" id="IPR022591">
    <property type="entry name" value="TAF1_HAT_dom"/>
</dbReference>
<keyword evidence="7" id="KW-0010">Activator</keyword>
<dbReference type="Pfam" id="PF15288">
    <property type="entry name" value="zf-CCHC_6"/>
    <property type="match status" value="1"/>
</dbReference>
<comment type="similarity">
    <text evidence="2">Belongs to the TAF1 family.</text>
</comment>
<dbReference type="Gene3D" id="3.10.20.90">
    <property type="entry name" value="Phosphatidylinositol 3-kinase Catalytic Subunit, Chain A, domain 1"/>
    <property type="match status" value="1"/>
</dbReference>
<dbReference type="SMART" id="SM00213">
    <property type="entry name" value="UBQ"/>
    <property type="match status" value="1"/>
</dbReference>